<dbReference type="GO" id="GO:0009055">
    <property type="term" value="F:electron transfer activity"/>
    <property type="evidence" value="ECO:0007669"/>
    <property type="project" value="InterPro"/>
</dbReference>
<keyword evidence="4 14" id="KW-0349">Heme</keyword>
<dbReference type="SUPFAM" id="SSF46626">
    <property type="entry name" value="Cytochrome c"/>
    <property type="match status" value="1"/>
</dbReference>
<keyword evidence="11 14" id="KW-0408">Iron</keyword>
<keyword evidence="5" id="KW-0679">Respiratory chain</keyword>
<feature type="binding site" description="covalent" evidence="14">
    <location>
        <position position="101"/>
    </location>
    <ligand>
        <name>heme c</name>
        <dbReference type="ChEBI" id="CHEBI:61717"/>
    </ligand>
</feature>
<evidence type="ECO:0000256" key="13">
    <source>
        <dbReference type="ARBA" id="ARBA00023136"/>
    </source>
</evidence>
<dbReference type="Pfam" id="PF02167">
    <property type="entry name" value="Cytochrom_C1"/>
    <property type="match status" value="1"/>
</dbReference>
<comment type="similarity">
    <text evidence="2">Belongs to the cytochrome c family.</text>
</comment>
<keyword evidence="12" id="KW-0496">Mitochondrion</keyword>
<evidence type="ECO:0000313" key="17">
    <source>
        <dbReference type="EMBL" id="EWM21849.1"/>
    </source>
</evidence>
<dbReference type="GO" id="GO:0005743">
    <property type="term" value="C:mitochondrial inner membrane"/>
    <property type="evidence" value="ECO:0007669"/>
    <property type="project" value="UniProtKB-SubCell"/>
</dbReference>
<evidence type="ECO:0000259" key="16">
    <source>
        <dbReference type="PROSITE" id="PS51007"/>
    </source>
</evidence>
<keyword evidence="18" id="KW-1185">Reference proteome</keyword>
<dbReference type="Proteomes" id="UP000019335">
    <property type="component" value="Unassembled WGS sequence"/>
</dbReference>
<comment type="cofactor">
    <cofactor evidence="14">
        <name>heme c</name>
        <dbReference type="ChEBI" id="CHEBI:61717"/>
    </cofactor>
    <text evidence="14">Binds 1 heme c group covalently per subunit.</text>
</comment>
<feature type="signal peptide" evidence="15">
    <location>
        <begin position="1"/>
        <end position="19"/>
    </location>
</feature>
<accession>W7TM97</accession>
<feature type="chain" id="PRO_5004900838" evidence="15">
    <location>
        <begin position="20"/>
        <end position="303"/>
    </location>
</feature>
<evidence type="ECO:0000256" key="3">
    <source>
        <dbReference type="ARBA" id="ARBA00022448"/>
    </source>
</evidence>
<dbReference type="GO" id="GO:0046872">
    <property type="term" value="F:metal ion binding"/>
    <property type="evidence" value="ECO:0007669"/>
    <property type="project" value="UniProtKB-KW"/>
</dbReference>
<dbReference type="InterPro" id="IPR021157">
    <property type="entry name" value="Cyt_c1_TM_anchor_C"/>
</dbReference>
<dbReference type="PRINTS" id="PR00603">
    <property type="entry name" value="CYTOCHROMEC1"/>
</dbReference>
<evidence type="ECO:0000256" key="6">
    <source>
        <dbReference type="ARBA" id="ARBA00022692"/>
    </source>
</evidence>
<protein>
    <submittedName>
        <fullName evidence="17">Cytochrome c1 heme protein</fullName>
    </submittedName>
</protein>
<evidence type="ECO:0000256" key="2">
    <source>
        <dbReference type="ARBA" id="ARBA00006488"/>
    </source>
</evidence>
<feature type="binding site" description="covalent" evidence="14">
    <location>
        <position position="104"/>
    </location>
    <ligand>
        <name>heme c</name>
        <dbReference type="ChEBI" id="CHEBI:61717"/>
    </ligand>
</feature>
<dbReference type="GO" id="GO:0020037">
    <property type="term" value="F:heme binding"/>
    <property type="evidence" value="ECO:0007669"/>
    <property type="project" value="InterPro"/>
</dbReference>
<evidence type="ECO:0000256" key="1">
    <source>
        <dbReference type="ARBA" id="ARBA00004273"/>
    </source>
</evidence>
<dbReference type="InterPro" id="IPR002326">
    <property type="entry name" value="Cyt_c1"/>
</dbReference>
<evidence type="ECO:0000256" key="10">
    <source>
        <dbReference type="ARBA" id="ARBA00022989"/>
    </source>
</evidence>
<dbReference type="SUPFAM" id="SSF81496">
    <property type="entry name" value="Cytochrome c1 subunit of cytochrome bc1 complex (Ubiquinol-cytochrome c reductase), transmembrane anchor"/>
    <property type="match status" value="1"/>
</dbReference>
<dbReference type="GO" id="GO:0006122">
    <property type="term" value="P:mitochondrial electron transport, ubiquinol to cytochrome c"/>
    <property type="evidence" value="ECO:0007669"/>
    <property type="project" value="TreeGrafter"/>
</dbReference>
<dbReference type="PANTHER" id="PTHR10266">
    <property type="entry name" value="CYTOCHROME C1"/>
    <property type="match status" value="1"/>
</dbReference>
<evidence type="ECO:0000256" key="12">
    <source>
        <dbReference type="ARBA" id="ARBA00023128"/>
    </source>
</evidence>
<organism evidence="17 18">
    <name type="scientific">Nannochloropsis gaditana</name>
    <dbReference type="NCBI Taxonomy" id="72520"/>
    <lineage>
        <taxon>Eukaryota</taxon>
        <taxon>Sar</taxon>
        <taxon>Stramenopiles</taxon>
        <taxon>Ochrophyta</taxon>
        <taxon>Eustigmatophyceae</taxon>
        <taxon>Eustigmatales</taxon>
        <taxon>Monodopsidaceae</taxon>
        <taxon>Nannochloropsis</taxon>
    </lineage>
</organism>
<evidence type="ECO:0000313" key="18">
    <source>
        <dbReference type="Proteomes" id="UP000019335"/>
    </source>
</evidence>
<reference evidence="17 18" key="1">
    <citation type="journal article" date="2014" name="Mol. Plant">
        <title>Chromosome Scale Genome Assembly and Transcriptome Profiling of Nannochloropsis gaditana in Nitrogen Depletion.</title>
        <authorList>
            <person name="Corteggiani Carpinelli E."/>
            <person name="Telatin A."/>
            <person name="Vitulo N."/>
            <person name="Forcato C."/>
            <person name="D'Angelo M."/>
            <person name="Schiavon R."/>
            <person name="Vezzi A."/>
            <person name="Giacometti G.M."/>
            <person name="Morosinotto T."/>
            <person name="Valle G."/>
        </authorList>
    </citation>
    <scope>NUCLEOTIDE SEQUENCE [LARGE SCALE GENOMIC DNA]</scope>
    <source>
        <strain evidence="17 18">B-31</strain>
    </source>
</reference>
<dbReference type="InterPro" id="IPR036909">
    <property type="entry name" value="Cyt_c-like_dom_sf"/>
</dbReference>
<evidence type="ECO:0000256" key="7">
    <source>
        <dbReference type="ARBA" id="ARBA00022723"/>
    </source>
</evidence>
<dbReference type="AlphaFoldDB" id="W7TM97"/>
<keyword evidence="8" id="KW-0999">Mitochondrion inner membrane</keyword>
<evidence type="ECO:0000256" key="11">
    <source>
        <dbReference type="ARBA" id="ARBA00023004"/>
    </source>
</evidence>
<gene>
    <name evidence="17" type="ORF">Naga_100051g28</name>
</gene>
<sequence length="303" mass="33083">MLTCASILCMHSLWLLTSRVRMFSRAAAAFKRVRFIPPSAQDGKGKLMGALVAGTAVAGGVAVCSADHVPSIDYGWNHHGLLASYDYPAVRRGFQVYREVCASCHALEHTYFRNLVGVTHTEEEVKKIAESYDVVDGPNAEGEMFERPGKLSDKIPGPYANKEAARAANNGAYPPDLSLITKARPGGVDYIFALLTGYIDPPEGKAILSGLNYNPYFPGGAIAMARQLQDGQLEYEDGTPATTSQMSKDVATFLAWAAEPEHDYRKKAGVQWIGALLVALALTGFYKRFRWSPLKTAKFHYVA</sequence>
<dbReference type="InterPro" id="IPR009056">
    <property type="entry name" value="Cyt_c-like_dom"/>
</dbReference>
<evidence type="ECO:0000256" key="5">
    <source>
        <dbReference type="ARBA" id="ARBA00022660"/>
    </source>
</evidence>
<dbReference type="PANTHER" id="PTHR10266:SF3">
    <property type="entry name" value="CYTOCHROME C1, HEME PROTEIN, MITOCHONDRIAL"/>
    <property type="match status" value="1"/>
</dbReference>
<keyword evidence="15" id="KW-0732">Signal</keyword>
<evidence type="ECO:0000256" key="9">
    <source>
        <dbReference type="ARBA" id="ARBA00022982"/>
    </source>
</evidence>
<comment type="caution">
    <text evidence="17">The sequence shown here is derived from an EMBL/GenBank/DDBJ whole genome shotgun (WGS) entry which is preliminary data.</text>
</comment>
<dbReference type="EMBL" id="AZIL01002355">
    <property type="protein sequence ID" value="EWM21849.1"/>
    <property type="molecule type" value="Genomic_DNA"/>
</dbReference>
<proteinExistence type="inferred from homology"/>
<dbReference type="FunFam" id="1.10.760.10:FF:000002">
    <property type="entry name" value="Cytochrome c1, heme protein"/>
    <property type="match status" value="1"/>
</dbReference>
<keyword evidence="13" id="KW-0472">Membrane</keyword>
<evidence type="ECO:0000256" key="14">
    <source>
        <dbReference type="PIRSR" id="PIRSR602326-1"/>
    </source>
</evidence>
<dbReference type="Gene3D" id="1.20.5.100">
    <property type="entry name" value="Cytochrome c1, transmembrane anchor, C-terminal"/>
    <property type="match status" value="1"/>
</dbReference>
<evidence type="ECO:0000256" key="8">
    <source>
        <dbReference type="ARBA" id="ARBA00022792"/>
    </source>
</evidence>
<feature type="domain" description="Cytochrome c" evidence="16">
    <location>
        <begin position="88"/>
        <end position="258"/>
    </location>
</feature>
<dbReference type="Gene3D" id="1.10.760.10">
    <property type="entry name" value="Cytochrome c-like domain"/>
    <property type="match status" value="1"/>
</dbReference>
<feature type="binding site" description="axial binding residue" evidence="14">
    <location>
        <position position="105"/>
    </location>
    <ligand>
        <name>heme c</name>
        <dbReference type="ChEBI" id="CHEBI:61717"/>
    </ligand>
    <ligandPart>
        <name>Fe</name>
        <dbReference type="ChEBI" id="CHEBI:18248"/>
    </ligandPart>
</feature>
<name>W7TM97_9STRA</name>
<keyword evidence="3" id="KW-0813">Transport</keyword>
<evidence type="ECO:0000256" key="4">
    <source>
        <dbReference type="ARBA" id="ARBA00022617"/>
    </source>
</evidence>
<keyword evidence="9" id="KW-0249">Electron transport</keyword>
<dbReference type="PROSITE" id="PS51007">
    <property type="entry name" value="CYTC"/>
    <property type="match status" value="1"/>
</dbReference>
<dbReference type="OrthoDB" id="5925at2759"/>
<feature type="binding site" description="covalent" evidence="14">
    <location>
        <position position="224"/>
    </location>
    <ligand>
        <name>heme c</name>
        <dbReference type="ChEBI" id="CHEBI:61717"/>
    </ligand>
</feature>
<keyword evidence="7 14" id="KW-0479">Metal-binding</keyword>
<evidence type="ECO:0000256" key="15">
    <source>
        <dbReference type="SAM" id="SignalP"/>
    </source>
</evidence>
<comment type="subcellular location">
    <subcellularLocation>
        <location evidence="1">Mitochondrion inner membrane</location>
    </subcellularLocation>
</comment>
<keyword evidence="10" id="KW-1133">Transmembrane helix</keyword>
<keyword evidence="6" id="KW-0812">Transmembrane</keyword>